<dbReference type="Proteomes" id="UP000654918">
    <property type="component" value="Unassembled WGS sequence"/>
</dbReference>
<dbReference type="PANTHER" id="PTHR42470">
    <property type="entry name" value="VAST DOMAIN-CONTAINING PROTEIN"/>
    <property type="match status" value="1"/>
</dbReference>
<evidence type="ECO:0000313" key="3">
    <source>
        <dbReference type="EMBL" id="KAF6811738.1"/>
    </source>
</evidence>
<comment type="caution">
    <text evidence="3">The sequence shown here is derived from an EMBL/GenBank/DDBJ whole genome shotgun (WGS) entry which is preliminary data.</text>
</comment>
<feature type="compositionally biased region" description="Polar residues" evidence="1">
    <location>
        <begin position="313"/>
        <end position="327"/>
    </location>
</feature>
<dbReference type="InterPro" id="IPR057684">
    <property type="entry name" value="DUF7924"/>
</dbReference>
<feature type="domain" description="DUF7924" evidence="2">
    <location>
        <begin position="37"/>
        <end position="262"/>
    </location>
</feature>
<evidence type="ECO:0000256" key="1">
    <source>
        <dbReference type="SAM" id="MobiDB-lite"/>
    </source>
</evidence>
<keyword evidence="4" id="KW-1185">Reference proteome</keyword>
<sequence length="339" mass="38351">MDKSDLGITETSKSTIRKLLETAQTFPRDSLFRDDIFETTCRKVGDRNEARVIRDITPLIVPSAENLATYSASELDCLIESTNEGWNNSVPLTGTRPQPDYSVGFRREAFTDDQLEKLEPFIGNFIAGDQSFFMATYLMHFPFLTCEVKCGAAALDIADRQNAHSGTLAARAIVELFRLVKHEKEIDRQVLAFSISHDHRLVRIYGHYPVIDGKNTKYYRYPIRTFDFTELDGKEKWTAYQFTKNVYTVWMPTHFTRIRSAIDQLPSHLDFDVPSLPETGLSQELECYQLSQSDVDSNPATDKQGGQPGASDGRQTTPDTSLTSSVSVKKAKRSQGRKH</sequence>
<evidence type="ECO:0000259" key="2">
    <source>
        <dbReference type="Pfam" id="PF25545"/>
    </source>
</evidence>
<protein>
    <recommendedName>
        <fullName evidence="2">DUF7924 domain-containing protein</fullName>
    </recommendedName>
</protein>
<organism evidence="3 4">
    <name type="scientific">Colletotrichum plurivorum</name>
    <dbReference type="NCBI Taxonomy" id="2175906"/>
    <lineage>
        <taxon>Eukaryota</taxon>
        <taxon>Fungi</taxon>
        <taxon>Dikarya</taxon>
        <taxon>Ascomycota</taxon>
        <taxon>Pezizomycotina</taxon>
        <taxon>Sordariomycetes</taxon>
        <taxon>Hypocreomycetidae</taxon>
        <taxon>Glomerellales</taxon>
        <taxon>Glomerellaceae</taxon>
        <taxon>Colletotrichum</taxon>
        <taxon>Colletotrichum orchidearum species complex</taxon>
    </lineage>
</organism>
<dbReference type="Pfam" id="PF25545">
    <property type="entry name" value="DUF7924"/>
    <property type="match status" value="1"/>
</dbReference>
<feature type="compositionally biased region" description="Basic residues" evidence="1">
    <location>
        <begin position="329"/>
        <end position="339"/>
    </location>
</feature>
<feature type="region of interest" description="Disordered" evidence="1">
    <location>
        <begin position="292"/>
        <end position="339"/>
    </location>
</feature>
<dbReference type="PANTHER" id="PTHR42470:SF2">
    <property type="match status" value="1"/>
</dbReference>
<proteinExistence type="predicted"/>
<dbReference type="EMBL" id="WIGO01000456">
    <property type="protein sequence ID" value="KAF6811738.1"/>
    <property type="molecule type" value="Genomic_DNA"/>
</dbReference>
<accession>A0A8H6JF17</accession>
<feature type="compositionally biased region" description="Polar residues" evidence="1">
    <location>
        <begin position="292"/>
        <end position="301"/>
    </location>
</feature>
<gene>
    <name evidence="3" type="ORF">CPLU01_15053</name>
</gene>
<dbReference type="AlphaFoldDB" id="A0A8H6JF17"/>
<evidence type="ECO:0000313" key="4">
    <source>
        <dbReference type="Proteomes" id="UP000654918"/>
    </source>
</evidence>
<name>A0A8H6JF17_9PEZI</name>
<reference evidence="3" key="1">
    <citation type="journal article" date="2020" name="Phytopathology">
        <title>Genome Sequence Resources of Colletotrichum truncatum, C. plurivorum, C. musicola, and C. sojae: Four Species Pathogenic to Soybean (Glycine max).</title>
        <authorList>
            <person name="Rogerio F."/>
            <person name="Boufleur T.R."/>
            <person name="Ciampi-Guillardi M."/>
            <person name="Sukno S.A."/>
            <person name="Thon M.R."/>
            <person name="Massola Junior N.S."/>
            <person name="Baroncelli R."/>
        </authorList>
    </citation>
    <scope>NUCLEOTIDE SEQUENCE</scope>
    <source>
        <strain evidence="3">LFN00145</strain>
    </source>
</reference>